<dbReference type="InterPro" id="IPR007112">
    <property type="entry name" value="Expansin/allergen_DPBB_dom"/>
</dbReference>
<dbReference type="GO" id="GO:0048046">
    <property type="term" value="C:apoplast"/>
    <property type="evidence" value="ECO:0007669"/>
    <property type="project" value="InterPro"/>
</dbReference>
<dbReference type="InterPro" id="IPR036908">
    <property type="entry name" value="RlpA-like_sf"/>
</dbReference>
<evidence type="ECO:0000259" key="2">
    <source>
        <dbReference type="PROSITE" id="PS50842"/>
    </source>
</evidence>
<dbReference type="PROSITE" id="PS50842">
    <property type="entry name" value="EXPANSIN_EG45"/>
    <property type="match status" value="1"/>
</dbReference>
<accession>A0A9D4UUY9</accession>
<name>A0A9D4UUY9_ADICA</name>
<dbReference type="InterPro" id="IPR009009">
    <property type="entry name" value="RlpA-like_DPBB"/>
</dbReference>
<keyword evidence="1" id="KW-0732">Signal</keyword>
<dbReference type="GO" id="GO:0009627">
    <property type="term" value="P:systemic acquired resistance"/>
    <property type="evidence" value="ECO:0007669"/>
    <property type="project" value="InterPro"/>
</dbReference>
<dbReference type="Pfam" id="PF03330">
    <property type="entry name" value="DPBB_1"/>
    <property type="match status" value="1"/>
</dbReference>
<sequence>MASMAKSSKAASTLVLLLLVVCVVTYAPRSTLAASGTATYYTVYTPSSCYGFDTSPFPAGPLIAAASSAIFNNKAACGNLYQISCTGNGCTGGGPITVKVVDLCPGCAANQFDLSQEAFSQIANIDVGRINIEYNQV</sequence>
<comment type="caution">
    <text evidence="3">The sequence shown here is derived from an EMBL/GenBank/DDBJ whole genome shotgun (WGS) entry which is preliminary data.</text>
</comment>
<dbReference type="PANTHER" id="PTHR47295:SF15">
    <property type="entry name" value="EXPANSIN-LIKE EG45 DOMAIN-CONTAINING PROTEIN"/>
    <property type="match status" value="1"/>
</dbReference>
<dbReference type="OrthoDB" id="406505at2759"/>
<evidence type="ECO:0000256" key="1">
    <source>
        <dbReference type="SAM" id="SignalP"/>
    </source>
</evidence>
<reference evidence="3" key="1">
    <citation type="submission" date="2021-01" db="EMBL/GenBank/DDBJ databases">
        <title>Adiantum capillus-veneris genome.</title>
        <authorList>
            <person name="Fang Y."/>
            <person name="Liao Q."/>
        </authorList>
    </citation>
    <scope>NUCLEOTIDE SEQUENCE</scope>
    <source>
        <strain evidence="3">H3</strain>
        <tissue evidence="3">Leaf</tissue>
    </source>
</reference>
<organism evidence="3 4">
    <name type="scientific">Adiantum capillus-veneris</name>
    <name type="common">Maidenhair fern</name>
    <dbReference type="NCBI Taxonomy" id="13818"/>
    <lineage>
        <taxon>Eukaryota</taxon>
        <taxon>Viridiplantae</taxon>
        <taxon>Streptophyta</taxon>
        <taxon>Embryophyta</taxon>
        <taxon>Tracheophyta</taxon>
        <taxon>Polypodiopsida</taxon>
        <taxon>Polypodiidae</taxon>
        <taxon>Polypodiales</taxon>
        <taxon>Pteridineae</taxon>
        <taxon>Pteridaceae</taxon>
        <taxon>Vittarioideae</taxon>
        <taxon>Adiantum</taxon>
    </lineage>
</organism>
<evidence type="ECO:0000313" key="4">
    <source>
        <dbReference type="Proteomes" id="UP000886520"/>
    </source>
</evidence>
<feature type="domain" description="Expansin-like EG45" evidence="2">
    <location>
        <begin position="35"/>
        <end position="137"/>
    </location>
</feature>
<feature type="chain" id="PRO_5038604816" description="Expansin-like EG45 domain-containing protein" evidence="1">
    <location>
        <begin position="34"/>
        <end position="137"/>
    </location>
</feature>
<proteinExistence type="predicted"/>
<dbReference type="PANTHER" id="PTHR47295">
    <property type="entry name" value="EG45-LIKE DOMAIN CONTAINING PROTEIN 1-RELATED"/>
    <property type="match status" value="1"/>
</dbReference>
<dbReference type="SMART" id="SM00837">
    <property type="entry name" value="DPBB_1"/>
    <property type="match status" value="1"/>
</dbReference>
<protein>
    <recommendedName>
        <fullName evidence="2">Expansin-like EG45 domain-containing protein</fullName>
    </recommendedName>
</protein>
<keyword evidence="4" id="KW-1185">Reference proteome</keyword>
<dbReference type="AlphaFoldDB" id="A0A9D4UUY9"/>
<dbReference type="SUPFAM" id="SSF50685">
    <property type="entry name" value="Barwin-like endoglucanases"/>
    <property type="match status" value="1"/>
</dbReference>
<dbReference type="InterPro" id="IPR044206">
    <property type="entry name" value="EGC1/2"/>
</dbReference>
<dbReference type="Proteomes" id="UP000886520">
    <property type="component" value="Chromosome 10"/>
</dbReference>
<dbReference type="EMBL" id="JABFUD020000010">
    <property type="protein sequence ID" value="KAI5074509.1"/>
    <property type="molecule type" value="Genomic_DNA"/>
</dbReference>
<gene>
    <name evidence="3" type="ORF">GOP47_0010470</name>
</gene>
<evidence type="ECO:0000313" key="3">
    <source>
        <dbReference type="EMBL" id="KAI5074509.1"/>
    </source>
</evidence>
<feature type="signal peptide" evidence="1">
    <location>
        <begin position="1"/>
        <end position="33"/>
    </location>
</feature>
<dbReference type="Gene3D" id="2.40.40.10">
    <property type="entry name" value="RlpA-like domain"/>
    <property type="match status" value="1"/>
</dbReference>
<dbReference type="CDD" id="cd22269">
    <property type="entry name" value="DPBB_EG45-like"/>
    <property type="match status" value="1"/>
</dbReference>